<evidence type="ECO:0000256" key="2">
    <source>
        <dbReference type="SAM" id="MobiDB-lite"/>
    </source>
</evidence>
<dbReference type="Proteomes" id="UP000230750">
    <property type="component" value="Unassembled WGS sequence"/>
</dbReference>
<dbReference type="STRING" id="307972.A0A2G8K8Z0"/>
<feature type="region of interest" description="Disordered" evidence="2">
    <location>
        <begin position="102"/>
        <end position="126"/>
    </location>
</feature>
<keyword evidence="4" id="KW-1185">Reference proteome</keyword>
<accession>A0A2G8K8Z0</accession>
<evidence type="ECO:0000256" key="1">
    <source>
        <dbReference type="SAM" id="Coils"/>
    </source>
</evidence>
<name>A0A2G8K8Z0_STIJA</name>
<reference evidence="3 4" key="1">
    <citation type="journal article" date="2017" name="PLoS Biol.">
        <title>The sea cucumber genome provides insights into morphological evolution and visceral regeneration.</title>
        <authorList>
            <person name="Zhang X."/>
            <person name="Sun L."/>
            <person name="Yuan J."/>
            <person name="Sun Y."/>
            <person name="Gao Y."/>
            <person name="Zhang L."/>
            <person name="Li S."/>
            <person name="Dai H."/>
            <person name="Hamel J.F."/>
            <person name="Liu C."/>
            <person name="Yu Y."/>
            <person name="Liu S."/>
            <person name="Lin W."/>
            <person name="Guo K."/>
            <person name="Jin S."/>
            <person name="Xu P."/>
            <person name="Storey K.B."/>
            <person name="Huan P."/>
            <person name="Zhang T."/>
            <person name="Zhou Y."/>
            <person name="Zhang J."/>
            <person name="Lin C."/>
            <person name="Li X."/>
            <person name="Xing L."/>
            <person name="Huo D."/>
            <person name="Sun M."/>
            <person name="Wang L."/>
            <person name="Mercier A."/>
            <person name="Li F."/>
            <person name="Yang H."/>
            <person name="Xiang J."/>
        </authorList>
    </citation>
    <scope>NUCLEOTIDE SEQUENCE [LARGE SCALE GENOMIC DNA]</scope>
    <source>
        <strain evidence="3">Shaxun</strain>
        <tissue evidence="3">Muscle</tissue>
    </source>
</reference>
<gene>
    <name evidence="3" type="ORF">BSL78_18710</name>
</gene>
<dbReference type="PANTHER" id="PTHR47331:SF1">
    <property type="entry name" value="GAG-LIKE PROTEIN"/>
    <property type="match status" value="1"/>
</dbReference>
<dbReference type="PANTHER" id="PTHR47331">
    <property type="entry name" value="PHD-TYPE DOMAIN-CONTAINING PROTEIN"/>
    <property type="match status" value="1"/>
</dbReference>
<organism evidence="3 4">
    <name type="scientific">Stichopus japonicus</name>
    <name type="common">Sea cucumber</name>
    <dbReference type="NCBI Taxonomy" id="307972"/>
    <lineage>
        <taxon>Eukaryota</taxon>
        <taxon>Metazoa</taxon>
        <taxon>Echinodermata</taxon>
        <taxon>Eleutherozoa</taxon>
        <taxon>Echinozoa</taxon>
        <taxon>Holothuroidea</taxon>
        <taxon>Aspidochirotacea</taxon>
        <taxon>Aspidochirotida</taxon>
        <taxon>Stichopodidae</taxon>
        <taxon>Apostichopus</taxon>
    </lineage>
</organism>
<dbReference type="AlphaFoldDB" id="A0A2G8K8Z0"/>
<keyword evidence="1" id="KW-0175">Coiled coil</keyword>
<proteinExistence type="predicted"/>
<dbReference type="OrthoDB" id="8046937at2759"/>
<protein>
    <submittedName>
        <fullName evidence="3">Uncharacterized protein</fullName>
    </submittedName>
</protein>
<evidence type="ECO:0000313" key="3">
    <source>
        <dbReference type="EMBL" id="PIK44433.1"/>
    </source>
</evidence>
<feature type="coiled-coil region" evidence="1">
    <location>
        <begin position="129"/>
        <end position="172"/>
    </location>
</feature>
<comment type="caution">
    <text evidence="3">The sequence shown here is derived from an EMBL/GenBank/DDBJ whole genome shotgun (WGS) entry which is preliminary data.</text>
</comment>
<dbReference type="EMBL" id="MRZV01000777">
    <property type="protein sequence ID" value="PIK44433.1"/>
    <property type="molecule type" value="Genomic_DNA"/>
</dbReference>
<sequence length="406" mass="47679">MEALKNERAKFLRTSTRLKNEISSLITLPSVEDEKIREKVSLYDRNFVDFSEAHKAYIAMLNEEEATEENSTYYQPKSEEYQQFSKAMSEWIKGREVDIKPQDSISQVSSKGSKNSKASSVRTVASTERMKEEAKLEGLKVRVEMLRKRREIEEKERLLKQQREDYELEVEMKLAEAKANVFKKYDNPESSDEESLLTKSDDKVDSSGVHNLIRSQTEISRMMIDQQKLVSLPRRELQIFDGKVQDYRAFIAAFEHNIEQLTDNNQDRLYYLQQFTSGRPRELVRSCMGKDPKRGYEQARRELEEEYGDDFRILSSYRKEIEMMQPIKGENSAAMKDYLTFCVVFGNAINESEILRKMDQTESIMKLVSKLPYRLRERWRLQAYRIKGKSHKLAGFMTMLSLSENK</sequence>
<feature type="compositionally biased region" description="Low complexity" evidence="2">
    <location>
        <begin position="109"/>
        <end position="120"/>
    </location>
</feature>
<evidence type="ECO:0000313" key="4">
    <source>
        <dbReference type="Proteomes" id="UP000230750"/>
    </source>
</evidence>